<keyword evidence="2" id="KW-0496">Mitochondrion</keyword>
<accession>A0A1Y0B3N1</accession>
<protein>
    <submittedName>
        <fullName evidence="2">Uncharacterized protein</fullName>
    </submittedName>
</protein>
<gene>
    <name evidence="1" type="ORF">AEK19_MT0869</name>
    <name evidence="2" type="ORF">AEK19_MT1840</name>
</gene>
<name>A0A1Y0B3N1_9LAMI</name>
<dbReference type="EMBL" id="KY774314">
    <property type="protein sequence ID" value="ART31101.1"/>
    <property type="molecule type" value="Genomic_DNA"/>
</dbReference>
<geneLocation type="mitochondrion" evidence="2"/>
<organism evidence="2">
    <name type="scientific">Utricularia reniformis</name>
    <dbReference type="NCBI Taxonomy" id="192314"/>
    <lineage>
        <taxon>Eukaryota</taxon>
        <taxon>Viridiplantae</taxon>
        <taxon>Streptophyta</taxon>
        <taxon>Embryophyta</taxon>
        <taxon>Tracheophyta</taxon>
        <taxon>Spermatophyta</taxon>
        <taxon>Magnoliopsida</taxon>
        <taxon>eudicotyledons</taxon>
        <taxon>Gunneridae</taxon>
        <taxon>Pentapetalae</taxon>
        <taxon>asterids</taxon>
        <taxon>lamiids</taxon>
        <taxon>Lamiales</taxon>
        <taxon>Lentibulariaceae</taxon>
        <taxon>Utricularia</taxon>
    </lineage>
</organism>
<dbReference type="EMBL" id="KY774314">
    <property type="protein sequence ID" value="ART32010.1"/>
    <property type="molecule type" value="Genomic_DNA"/>
</dbReference>
<proteinExistence type="predicted"/>
<sequence length="45" mass="5058">MKLPMQRWKALVAQEATTELRPGPRKQGFDCSTKGYYISSAQGNI</sequence>
<evidence type="ECO:0000313" key="2">
    <source>
        <dbReference type="EMBL" id="ART32010.1"/>
    </source>
</evidence>
<evidence type="ECO:0000313" key="1">
    <source>
        <dbReference type="EMBL" id="ART31101.1"/>
    </source>
</evidence>
<dbReference type="AlphaFoldDB" id="A0A1Y0B3N1"/>
<reference evidence="2" key="1">
    <citation type="submission" date="2017-03" db="EMBL/GenBank/DDBJ databases">
        <title>The mitochondrial genome of the carnivorous plant Utricularia reniformis (Lentibulariaceae): structure, comparative analysis and evolutionary landmarks.</title>
        <authorList>
            <person name="Silva S.R."/>
            <person name="Alvarenga D.O."/>
            <person name="Michael T.P."/>
            <person name="Miranda V.F.O."/>
            <person name="Varani A.M."/>
        </authorList>
    </citation>
    <scope>NUCLEOTIDE SEQUENCE</scope>
</reference>